<dbReference type="Proteomes" id="UP000293550">
    <property type="component" value="Unassembled WGS sequence"/>
</dbReference>
<reference evidence="7 8" key="1">
    <citation type="submission" date="2018-10" db="EMBL/GenBank/DDBJ databases">
        <title>An updated phylogeny of the Alphaproteobacteria reveals that the parasitic Rickettsiales and Holosporales have independent origins.</title>
        <authorList>
            <person name="Munoz-Gomez S.A."/>
            <person name="Hess S."/>
            <person name="Burger G."/>
            <person name="Lang B.F."/>
            <person name="Susko E."/>
            <person name="Slamovits C.H."/>
            <person name="Roger A.J."/>
        </authorList>
    </citation>
    <scope>NUCLEOTIDE SEQUENCE [LARGE SCALE GENOMIC DNA]</scope>
    <source>
        <strain evidence="7">HOLO01</strain>
    </source>
</reference>
<comment type="subcellular location">
    <subcellularLocation>
        <location evidence="1">Cell envelope</location>
    </subcellularLocation>
</comment>
<dbReference type="Gene3D" id="3.40.50.1980">
    <property type="entry name" value="Nitrogenase molybdenum iron protein domain"/>
    <property type="match status" value="2"/>
</dbReference>
<dbReference type="InterPro" id="IPR006129">
    <property type="entry name" value="AdhesinB"/>
</dbReference>
<gene>
    <name evidence="7" type="ORF">EQU50_01240</name>
</gene>
<dbReference type="GO" id="GO:0046872">
    <property type="term" value="F:metal ion binding"/>
    <property type="evidence" value="ECO:0007669"/>
    <property type="project" value="UniProtKB-KW"/>
</dbReference>
<dbReference type="OrthoDB" id="9793396at2"/>
<name>A0A4Q7DPF6_9PROT</name>
<comment type="similarity">
    <text evidence="2 6">Belongs to the bacterial solute-binding protein 9 family.</text>
</comment>
<evidence type="ECO:0000256" key="6">
    <source>
        <dbReference type="RuleBase" id="RU003512"/>
    </source>
</evidence>
<dbReference type="GO" id="GO:0030001">
    <property type="term" value="P:metal ion transport"/>
    <property type="evidence" value="ECO:0007669"/>
    <property type="project" value="InterPro"/>
</dbReference>
<keyword evidence="8" id="KW-1185">Reference proteome</keyword>
<dbReference type="SUPFAM" id="SSF53807">
    <property type="entry name" value="Helical backbone' metal receptor"/>
    <property type="match status" value="1"/>
</dbReference>
<organism evidence="7 8">
    <name type="scientific">Candidatus Finniella inopinata</name>
    <dbReference type="NCBI Taxonomy" id="1696036"/>
    <lineage>
        <taxon>Bacteria</taxon>
        <taxon>Pseudomonadati</taxon>
        <taxon>Pseudomonadota</taxon>
        <taxon>Alphaproteobacteria</taxon>
        <taxon>Holosporales</taxon>
        <taxon>Candidatus Paracaedibacteraceae</taxon>
        <taxon>Candidatus Finniella</taxon>
    </lineage>
</organism>
<dbReference type="GO" id="GO:0007155">
    <property type="term" value="P:cell adhesion"/>
    <property type="evidence" value="ECO:0007669"/>
    <property type="project" value="InterPro"/>
</dbReference>
<evidence type="ECO:0000313" key="7">
    <source>
        <dbReference type="EMBL" id="RZI46876.1"/>
    </source>
</evidence>
<evidence type="ECO:0000313" key="8">
    <source>
        <dbReference type="Proteomes" id="UP000293550"/>
    </source>
</evidence>
<accession>A0A4Q7DPF6</accession>
<keyword evidence="5" id="KW-0732">Signal</keyword>
<dbReference type="Pfam" id="PF01297">
    <property type="entry name" value="ZnuA"/>
    <property type="match status" value="1"/>
</dbReference>
<dbReference type="InterPro" id="IPR050492">
    <property type="entry name" value="Bact_metal-bind_prot9"/>
</dbReference>
<dbReference type="PRINTS" id="PR00691">
    <property type="entry name" value="ADHESINB"/>
</dbReference>
<dbReference type="PRINTS" id="PR00690">
    <property type="entry name" value="ADHESNFAMILY"/>
</dbReference>
<evidence type="ECO:0000256" key="1">
    <source>
        <dbReference type="ARBA" id="ARBA00004196"/>
    </source>
</evidence>
<dbReference type="InterPro" id="IPR006127">
    <property type="entry name" value="ZnuA-like"/>
</dbReference>
<evidence type="ECO:0000256" key="5">
    <source>
        <dbReference type="ARBA" id="ARBA00022729"/>
    </source>
</evidence>
<sequence>MRIAVVFFLLLMLGVILMVGSRNVPPNSAPTLKIVTSFSILKDFVQNISKGNENVQIASIVPLESDPHTYQPTPKDSVALANADLIFINGLDFEKGIEKMITSSGFAGKVCDASDGITPRTEPLDPHLWHDVKNAKVYVANIVRFLCEHDPAHKKLYEANKGKLLEQLDLLDRWIREQFARVPFEQRLVVTTHDAFWYFGKAYGIQFLAPVGISTETEASAQKVATLIDLIKEKGVKAVFVENLANPRLLQQIAEETGVMVQGTLYADSLSASAGPAATYEAMMRHNVSTIRQALEKTVQCKP</sequence>
<comment type="caution">
    <text evidence="7">The sequence shown here is derived from an EMBL/GenBank/DDBJ whole genome shotgun (WGS) entry which is preliminary data.</text>
</comment>
<evidence type="ECO:0000256" key="3">
    <source>
        <dbReference type="ARBA" id="ARBA00022448"/>
    </source>
</evidence>
<protein>
    <submittedName>
        <fullName evidence="7">Metal ABC transporter substrate-binding protein</fullName>
    </submittedName>
</protein>
<keyword evidence="4" id="KW-0479">Metal-binding</keyword>
<dbReference type="InterPro" id="IPR006128">
    <property type="entry name" value="Lipoprotein_PsaA-like"/>
</dbReference>
<dbReference type="PANTHER" id="PTHR42953">
    <property type="entry name" value="HIGH-AFFINITY ZINC UPTAKE SYSTEM PROTEIN ZNUA-RELATED"/>
    <property type="match status" value="1"/>
</dbReference>
<dbReference type="GO" id="GO:0030313">
    <property type="term" value="C:cell envelope"/>
    <property type="evidence" value="ECO:0007669"/>
    <property type="project" value="UniProtKB-SubCell"/>
</dbReference>
<dbReference type="AlphaFoldDB" id="A0A4Q7DPF6"/>
<dbReference type="EMBL" id="SCFB01000002">
    <property type="protein sequence ID" value="RZI46876.1"/>
    <property type="molecule type" value="Genomic_DNA"/>
</dbReference>
<keyword evidence="3 6" id="KW-0813">Transport</keyword>
<dbReference type="PANTHER" id="PTHR42953:SF1">
    <property type="entry name" value="METAL-BINDING PROTEIN HI_0362-RELATED"/>
    <property type="match status" value="1"/>
</dbReference>
<evidence type="ECO:0000256" key="2">
    <source>
        <dbReference type="ARBA" id="ARBA00011028"/>
    </source>
</evidence>
<evidence type="ECO:0000256" key="4">
    <source>
        <dbReference type="ARBA" id="ARBA00022723"/>
    </source>
</evidence>
<proteinExistence type="inferred from homology"/>
<dbReference type="RefSeq" id="WP_130153347.1">
    <property type="nucleotide sequence ID" value="NZ_SCFB01000002.1"/>
</dbReference>